<dbReference type="GO" id="GO:0045127">
    <property type="term" value="F:N-acetylglucosamine kinase activity"/>
    <property type="evidence" value="ECO:0007669"/>
    <property type="project" value="InterPro"/>
</dbReference>
<dbReference type="PANTHER" id="PTHR12862:SF0">
    <property type="entry name" value="N-ACETYL-D-GLUCOSAMINE KINASE"/>
    <property type="match status" value="1"/>
</dbReference>
<dbReference type="PANTHER" id="PTHR12862">
    <property type="entry name" value="BADF TYPE ATPASE DOMAIN-CONTAINING PROTEIN"/>
    <property type="match status" value="1"/>
</dbReference>
<sequence length="122" mass="13038">MEASRIFAGIEGGATQSRLLFIDETGKRYGEWSQSGLNCCLDGFDVIADRIAKWIQMAKKEVGIVGPLAAVGMGLSGAEDEENNQRLIGFLKDQHGDIAVEFSLSSDAVVAVAASFQNAQVE</sequence>
<reference evidence="2" key="2">
    <citation type="submission" date="2016-11" db="UniProtKB">
        <authorList>
            <consortium name="WormBaseParasite"/>
        </authorList>
    </citation>
    <scope>IDENTIFICATION</scope>
</reference>
<dbReference type="Proteomes" id="UP000095285">
    <property type="component" value="Unassembled WGS sequence"/>
</dbReference>
<organism evidence="1 2">
    <name type="scientific">Loa loa</name>
    <name type="common">Eye worm</name>
    <name type="synonym">Filaria loa</name>
    <dbReference type="NCBI Taxonomy" id="7209"/>
    <lineage>
        <taxon>Eukaryota</taxon>
        <taxon>Metazoa</taxon>
        <taxon>Ecdysozoa</taxon>
        <taxon>Nematoda</taxon>
        <taxon>Chromadorea</taxon>
        <taxon>Rhabditida</taxon>
        <taxon>Spirurina</taxon>
        <taxon>Spiruromorpha</taxon>
        <taxon>Filarioidea</taxon>
        <taxon>Onchocercidae</taxon>
        <taxon>Loa</taxon>
    </lineage>
</organism>
<dbReference type="STRING" id="7209.A0A1I7W3A5"/>
<dbReference type="Gene3D" id="3.30.420.40">
    <property type="match status" value="1"/>
</dbReference>
<reference evidence="1" key="1">
    <citation type="submission" date="2012-04" db="EMBL/GenBank/DDBJ databases">
        <title>The Genome Sequence of Loa loa.</title>
        <authorList>
            <consortium name="The Broad Institute Genome Sequencing Platform"/>
            <consortium name="Broad Institute Genome Sequencing Center for Infectious Disease"/>
            <person name="Nutman T.B."/>
            <person name="Fink D.L."/>
            <person name="Russ C."/>
            <person name="Young S."/>
            <person name="Zeng Q."/>
            <person name="Gargeya S."/>
            <person name="Alvarado L."/>
            <person name="Berlin A."/>
            <person name="Chapman S.B."/>
            <person name="Chen Z."/>
            <person name="Freedman E."/>
            <person name="Gellesch M."/>
            <person name="Goldberg J."/>
            <person name="Griggs A."/>
            <person name="Gujja S."/>
            <person name="Heilman E.R."/>
            <person name="Heiman D."/>
            <person name="Howarth C."/>
            <person name="Mehta T."/>
            <person name="Neiman D."/>
            <person name="Pearson M."/>
            <person name="Roberts A."/>
            <person name="Saif S."/>
            <person name="Shea T."/>
            <person name="Shenoy N."/>
            <person name="Sisk P."/>
            <person name="Stolte C."/>
            <person name="Sykes S."/>
            <person name="White J."/>
            <person name="Yandava C."/>
            <person name="Haas B."/>
            <person name="Henn M.R."/>
            <person name="Nusbaum C."/>
            <person name="Birren B."/>
        </authorList>
    </citation>
    <scope>NUCLEOTIDE SEQUENCE [LARGE SCALE GENOMIC DNA]</scope>
</reference>
<evidence type="ECO:0000313" key="2">
    <source>
        <dbReference type="WBParaSite" id="EN70_9211"/>
    </source>
</evidence>
<dbReference type="AlphaFoldDB" id="A0A1I7W3A5"/>
<dbReference type="InterPro" id="IPR043129">
    <property type="entry name" value="ATPase_NBD"/>
</dbReference>
<dbReference type="SUPFAM" id="SSF53067">
    <property type="entry name" value="Actin-like ATPase domain"/>
    <property type="match status" value="1"/>
</dbReference>
<keyword evidence="1" id="KW-1185">Reference proteome</keyword>
<accession>A0A1I7W3A5</accession>
<dbReference type="InterPro" id="IPR039758">
    <property type="entry name" value="NAGK-like"/>
</dbReference>
<dbReference type="WBParaSite" id="EN70_9211">
    <property type="protein sequence ID" value="EN70_9211"/>
    <property type="gene ID" value="EN70_9211"/>
</dbReference>
<proteinExistence type="predicted"/>
<evidence type="ECO:0000313" key="1">
    <source>
        <dbReference type="Proteomes" id="UP000095285"/>
    </source>
</evidence>
<name>A0A1I7W3A5_LOALO</name>
<protein>
    <submittedName>
        <fullName evidence="2">ROK family protein</fullName>
    </submittedName>
</protein>